<name>A0ABU3X469_9EURY</name>
<dbReference type="EMBL" id="WBKO01000003">
    <property type="protein sequence ID" value="MDV2482731.1"/>
    <property type="molecule type" value="Genomic_DNA"/>
</dbReference>
<proteinExistence type="predicted"/>
<comment type="caution">
    <text evidence="1">The sequence shown here is derived from an EMBL/GenBank/DDBJ whole genome shotgun (WGS) entry which is preliminary data.</text>
</comment>
<accession>A0ABU3X469</accession>
<reference evidence="1 2" key="1">
    <citation type="submission" date="2019-10" db="EMBL/GenBank/DDBJ databases">
        <title>Isolation and characterization of Methanoculleus sp. Wushi-C6 from a hot spring well.</title>
        <authorList>
            <person name="Chen S.-C."/>
            <person name="Lan Z.-H."/>
            <person name="You Y.-T."/>
            <person name="Lai M.-C."/>
        </authorList>
    </citation>
    <scope>NUCLEOTIDE SEQUENCE [LARGE SCALE GENOMIC DNA]</scope>
    <source>
        <strain evidence="1 2">Wushi-C6</strain>
    </source>
</reference>
<keyword evidence="2" id="KW-1185">Reference proteome</keyword>
<protein>
    <submittedName>
        <fullName evidence="1">Uncharacterized protein</fullName>
    </submittedName>
</protein>
<evidence type="ECO:0000313" key="1">
    <source>
        <dbReference type="EMBL" id="MDV2482731.1"/>
    </source>
</evidence>
<organism evidence="1 2">
    <name type="scientific">Methanoculleus caldifontis</name>
    <dbReference type="NCBI Taxonomy" id="2651577"/>
    <lineage>
        <taxon>Archaea</taxon>
        <taxon>Methanobacteriati</taxon>
        <taxon>Methanobacteriota</taxon>
        <taxon>Stenosarchaea group</taxon>
        <taxon>Methanomicrobia</taxon>
        <taxon>Methanomicrobiales</taxon>
        <taxon>Methanomicrobiaceae</taxon>
        <taxon>Methanoculleus</taxon>
    </lineage>
</organism>
<gene>
    <name evidence="1" type="ORF">F8E02_12135</name>
</gene>
<sequence length="90" mass="9964">MIPVPPDGAARRMVMPSREGRRLLSNIAEAVGRIAEFTAGRTCEEYSTDPALRSRVDREVAILGEALSELLRREKASGTPSTSRVRRRGR</sequence>
<evidence type="ECO:0000313" key="2">
    <source>
        <dbReference type="Proteomes" id="UP001281203"/>
    </source>
</evidence>
<dbReference type="Proteomes" id="UP001281203">
    <property type="component" value="Unassembled WGS sequence"/>
</dbReference>
<dbReference type="RefSeq" id="WP_317065856.1">
    <property type="nucleotide sequence ID" value="NZ_WBKO01000003.1"/>
</dbReference>